<dbReference type="SUPFAM" id="SSF52172">
    <property type="entry name" value="CheY-like"/>
    <property type="match status" value="1"/>
</dbReference>
<dbReference type="SUPFAM" id="SSF109604">
    <property type="entry name" value="HD-domain/PDEase-like"/>
    <property type="match status" value="1"/>
</dbReference>
<dbReference type="PANTHER" id="PTHR45228:SF8">
    <property type="entry name" value="TWO-COMPONENT RESPONSE REGULATOR-RELATED"/>
    <property type="match status" value="1"/>
</dbReference>
<dbReference type="InterPro" id="IPR001789">
    <property type="entry name" value="Sig_transdc_resp-reg_receiver"/>
</dbReference>
<dbReference type="InterPro" id="IPR052020">
    <property type="entry name" value="Cyclic_di-GMP/3'3'-cGAMP_PDE"/>
</dbReference>
<feature type="domain" description="HD-GYP" evidence="3">
    <location>
        <begin position="136"/>
        <end position="326"/>
    </location>
</feature>
<dbReference type="Proteomes" id="UP000230859">
    <property type="component" value="Unassembled WGS sequence"/>
</dbReference>
<protein>
    <submittedName>
        <fullName evidence="4">Two-component system response regulator</fullName>
    </submittedName>
</protein>
<dbReference type="CDD" id="cd00077">
    <property type="entry name" value="HDc"/>
    <property type="match status" value="1"/>
</dbReference>
<evidence type="ECO:0000313" key="5">
    <source>
        <dbReference type="Proteomes" id="UP000230859"/>
    </source>
</evidence>
<evidence type="ECO:0000256" key="1">
    <source>
        <dbReference type="PROSITE-ProRule" id="PRU00169"/>
    </source>
</evidence>
<keyword evidence="1" id="KW-0597">Phosphoprotein</keyword>
<dbReference type="CDD" id="cd00156">
    <property type="entry name" value="REC"/>
    <property type="match status" value="1"/>
</dbReference>
<dbReference type="Pfam" id="PF13487">
    <property type="entry name" value="HD_5"/>
    <property type="match status" value="1"/>
</dbReference>
<comment type="caution">
    <text evidence="4">The sequence shown here is derived from an EMBL/GenBank/DDBJ whole genome shotgun (WGS) entry which is preliminary data.</text>
</comment>
<name>A0A2H0LLT1_9BACT</name>
<sequence length="326" mass="37042">MGEIMPNGKPRILVVNDNQKDREYLTLILQSLDCLTDTAENGANAIQKIREFIPDLILLDSNMPLVSGYQTAQTIRQQSRNGLIPILFLTENMNGNGHAANVSDLEAVDVLRKPYQPFEVISRCKSLLNLSQFEYELEMAEQVLKSLALAVEARDPTTGNHCDRLYYRLTRLADMLALGHDMKDTLLKGSILHDIGKVGVPDSVLLKEGPLTDKEWMVMKQHVIIGESLCRPLKFLHPVLPLIRHHHERFDGSGYPDSLKGEEIPLVARVFQVCDVFDALTSKRPYKRSFTEDESKKILETEMSKGWWDPRIVEAFFKMLSVEPKI</sequence>
<gene>
    <name evidence="4" type="ORF">COV74_09040</name>
</gene>
<feature type="domain" description="Response regulatory" evidence="2">
    <location>
        <begin position="11"/>
        <end position="128"/>
    </location>
</feature>
<dbReference type="InterPro" id="IPR011006">
    <property type="entry name" value="CheY-like_superfamily"/>
</dbReference>
<dbReference type="Gene3D" id="3.40.50.2300">
    <property type="match status" value="1"/>
</dbReference>
<evidence type="ECO:0000313" key="4">
    <source>
        <dbReference type="EMBL" id="PIQ85337.1"/>
    </source>
</evidence>
<organism evidence="4 5">
    <name type="scientific">Candidatus Abzuiibacterium crystallinum</name>
    <dbReference type="NCBI Taxonomy" id="1974748"/>
    <lineage>
        <taxon>Bacteria</taxon>
        <taxon>Pseudomonadati</taxon>
        <taxon>Candidatus Omnitrophota</taxon>
        <taxon>Candidatus Abzuiibacterium</taxon>
    </lineage>
</organism>
<dbReference type="SMART" id="SM00448">
    <property type="entry name" value="REC"/>
    <property type="match status" value="1"/>
</dbReference>
<feature type="modified residue" description="4-aspartylphosphate" evidence="1">
    <location>
        <position position="60"/>
    </location>
</feature>
<evidence type="ECO:0000259" key="2">
    <source>
        <dbReference type="PROSITE" id="PS50110"/>
    </source>
</evidence>
<dbReference type="GO" id="GO:0000160">
    <property type="term" value="P:phosphorelay signal transduction system"/>
    <property type="evidence" value="ECO:0007669"/>
    <property type="project" value="InterPro"/>
</dbReference>
<dbReference type="InterPro" id="IPR003607">
    <property type="entry name" value="HD/PDEase_dom"/>
</dbReference>
<dbReference type="SMART" id="SM00471">
    <property type="entry name" value="HDc"/>
    <property type="match status" value="1"/>
</dbReference>
<dbReference type="EMBL" id="PCVY01000068">
    <property type="protein sequence ID" value="PIQ85337.1"/>
    <property type="molecule type" value="Genomic_DNA"/>
</dbReference>
<dbReference type="PANTHER" id="PTHR45228">
    <property type="entry name" value="CYCLIC DI-GMP PHOSPHODIESTERASE TM_0186-RELATED"/>
    <property type="match status" value="1"/>
</dbReference>
<reference evidence="4 5" key="1">
    <citation type="submission" date="2017-09" db="EMBL/GenBank/DDBJ databases">
        <title>Depth-based differentiation of microbial function through sediment-hosted aquifers and enrichment of novel symbionts in the deep terrestrial subsurface.</title>
        <authorList>
            <person name="Probst A.J."/>
            <person name="Ladd B."/>
            <person name="Jarett J.K."/>
            <person name="Geller-Mcgrath D.E."/>
            <person name="Sieber C.M."/>
            <person name="Emerson J.B."/>
            <person name="Anantharaman K."/>
            <person name="Thomas B.C."/>
            <person name="Malmstrom R."/>
            <person name="Stieglmeier M."/>
            <person name="Klingl A."/>
            <person name="Woyke T."/>
            <person name="Ryan C.M."/>
            <person name="Banfield J.F."/>
        </authorList>
    </citation>
    <scope>NUCLEOTIDE SEQUENCE [LARGE SCALE GENOMIC DNA]</scope>
    <source>
        <strain evidence="4">CG11_big_fil_rev_8_21_14_0_20_45_26</strain>
    </source>
</reference>
<dbReference type="Gene3D" id="1.10.3210.10">
    <property type="entry name" value="Hypothetical protein af1432"/>
    <property type="match status" value="1"/>
</dbReference>
<dbReference type="Pfam" id="PF00072">
    <property type="entry name" value="Response_reg"/>
    <property type="match status" value="1"/>
</dbReference>
<dbReference type="AlphaFoldDB" id="A0A2H0LLT1"/>
<accession>A0A2H0LLT1</accession>
<evidence type="ECO:0000259" key="3">
    <source>
        <dbReference type="PROSITE" id="PS51832"/>
    </source>
</evidence>
<dbReference type="PROSITE" id="PS50110">
    <property type="entry name" value="RESPONSE_REGULATORY"/>
    <property type="match status" value="1"/>
</dbReference>
<proteinExistence type="predicted"/>
<dbReference type="PROSITE" id="PS51832">
    <property type="entry name" value="HD_GYP"/>
    <property type="match status" value="1"/>
</dbReference>
<dbReference type="InterPro" id="IPR037522">
    <property type="entry name" value="HD_GYP_dom"/>
</dbReference>